<accession>A0A183K163</accession>
<dbReference type="WBParaSite" id="SCUD_0000872601-mRNA-1">
    <property type="protein sequence ID" value="SCUD_0000872601-mRNA-1"/>
    <property type="gene ID" value="SCUD_0000872601"/>
</dbReference>
<sequence>MLELSDSHTGCLMRLVSEVKILGLLSFSDSLLFPFLVDILKPLNASSNIS</sequence>
<reference evidence="1 2" key="2">
    <citation type="submission" date="2018-11" db="EMBL/GenBank/DDBJ databases">
        <authorList>
            <consortium name="Pathogen Informatics"/>
        </authorList>
    </citation>
    <scope>NUCLEOTIDE SEQUENCE [LARGE SCALE GENOMIC DNA]</scope>
    <source>
        <strain evidence="1">Dakar</strain>
        <strain evidence="2">Dakar, Senegal</strain>
    </source>
</reference>
<dbReference type="AlphaFoldDB" id="A0A183K163"/>
<proteinExistence type="predicted"/>
<evidence type="ECO:0000313" key="2">
    <source>
        <dbReference type="Proteomes" id="UP000279833"/>
    </source>
</evidence>
<evidence type="ECO:0000313" key="1">
    <source>
        <dbReference type="EMBL" id="VDP32202.1"/>
    </source>
</evidence>
<organism evidence="3">
    <name type="scientific">Schistosoma curassoni</name>
    <dbReference type="NCBI Taxonomy" id="6186"/>
    <lineage>
        <taxon>Eukaryota</taxon>
        <taxon>Metazoa</taxon>
        <taxon>Spiralia</taxon>
        <taxon>Lophotrochozoa</taxon>
        <taxon>Platyhelminthes</taxon>
        <taxon>Trematoda</taxon>
        <taxon>Digenea</taxon>
        <taxon>Strigeidida</taxon>
        <taxon>Schistosomatoidea</taxon>
        <taxon>Schistosomatidae</taxon>
        <taxon>Schistosoma</taxon>
    </lineage>
</organism>
<keyword evidence="2" id="KW-1185">Reference proteome</keyword>
<name>A0A183K163_9TREM</name>
<dbReference type="EMBL" id="UZAK01032883">
    <property type="protein sequence ID" value="VDP32202.1"/>
    <property type="molecule type" value="Genomic_DNA"/>
</dbReference>
<reference evidence="3" key="1">
    <citation type="submission" date="2016-06" db="UniProtKB">
        <authorList>
            <consortium name="WormBaseParasite"/>
        </authorList>
    </citation>
    <scope>IDENTIFICATION</scope>
</reference>
<evidence type="ECO:0000313" key="3">
    <source>
        <dbReference type="WBParaSite" id="SCUD_0000872601-mRNA-1"/>
    </source>
</evidence>
<dbReference type="Proteomes" id="UP000279833">
    <property type="component" value="Unassembled WGS sequence"/>
</dbReference>
<protein>
    <submittedName>
        <fullName evidence="1 3">Uncharacterized protein</fullName>
    </submittedName>
</protein>
<gene>
    <name evidence="1" type="ORF">SCUD_LOCUS8726</name>
</gene>